<feature type="transmembrane region" description="Helical" evidence="1">
    <location>
        <begin position="107"/>
        <end position="133"/>
    </location>
</feature>
<keyword evidence="3" id="KW-1185">Reference proteome</keyword>
<dbReference type="Proteomes" id="UP000679992">
    <property type="component" value="Unassembled WGS sequence"/>
</dbReference>
<reference evidence="2 3" key="1">
    <citation type="submission" date="2021-03" db="EMBL/GenBank/DDBJ databases">
        <title>Antimicrobial resistance genes in bacteria isolated from Japanese honey, and their potential for conferring macrolide and lincosamide resistance in the American foulbrood pathogen Paenibacillus larvae.</title>
        <authorList>
            <person name="Okamoto M."/>
            <person name="Kumagai M."/>
            <person name="Kanamori H."/>
            <person name="Takamatsu D."/>
        </authorList>
    </citation>
    <scope>NUCLEOTIDE SEQUENCE [LARGE SCALE GENOMIC DNA]</scope>
    <source>
        <strain evidence="2 3">J42TS3</strain>
    </source>
</reference>
<protein>
    <recommendedName>
        <fullName evidence="4">ABC transporter permease</fullName>
    </recommendedName>
</protein>
<dbReference type="PANTHER" id="PTHR37305">
    <property type="entry name" value="INTEGRAL MEMBRANE PROTEIN-RELATED"/>
    <property type="match status" value="1"/>
</dbReference>
<dbReference type="PANTHER" id="PTHR37305:SF1">
    <property type="entry name" value="MEMBRANE PROTEIN"/>
    <property type="match status" value="1"/>
</dbReference>
<evidence type="ECO:0000313" key="3">
    <source>
        <dbReference type="Proteomes" id="UP000679992"/>
    </source>
</evidence>
<feature type="transmembrane region" description="Helical" evidence="1">
    <location>
        <begin position="21"/>
        <end position="39"/>
    </location>
</feature>
<keyword evidence="1" id="KW-0472">Membrane</keyword>
<sequence>MLSFGKLVTNEWLKMYKKRSFFIPYAAIAVVVVMIAYLMKNFGSQDGMPTGLEFMVGVFSENGMGQLLTFLAIIGTAGSVAKEHSLGTIKLLLIRAQSRSKILASKYVSVLVYILSLSLFAGIFSLLVGGMLFGLQAGEYGWVDVLLTAAVQLAYSLIYVTVTFMIGVLTRSTGATIGVGMLLVLIESLVVGLLSRYDIIKYVLFTNVNLSVYMEGGTPPVQGMTLTFSLIVLAVYLVLFLGASFVTFKKRDVA</sequence>
<organism evidence="2 3">
    <name type="scientific">Paenibacillus vini</name>
    <dbReference type="NCBI Taxonomy" id="1476024"/>
    <lineage>
        <taxon>Bacteria</taxon>
        <taxon>Bacillati</taxon>
        <taxon>Bacillota</taxon>
        <taxon>Bacilli</taxon>
        <taxon>Bacillales</taxon>
        <taxon>Paenibacillaceae</taxon>
        <taxon>Paenibacillus</taxon>
    </lineage>
</organism>
<evidence type="ECO:0000256" key="1">
    <source>
        <dbReference type="SAM" id="Phobius"/>
    </source>
</evidence>
<evidence type="ECO:0000313" key="2">
    <source>
        <dbReference type="EMBL" id="GIP52892.1"/>
    </source>
</evidence>
<feature type="transmembrane region" description="Helical" evidence="1">
    <location>
        <begin position="63"/>
        <end position="81"/>
    </location>
</feature>
<accession>A0ABQ4MA82</accession>
<evidence type="ECO:0008006" key="4">
    <source>
        <dbReference type="Google" id="ProtNLM"/>
    </source>
</evidence>
<dbReference type="EMBL" id="BOSL01000005">
    <property type="protein sequence ID" value="GIP52892.1"/>
    <property type="molecule type" value="Genomic_DNA"/>
</dbReference>
<feature type="transmembrane region" description="Helical" evidence="1">
    <location>
        <begin position="145"/>
        <end position="169"/>
    </location>
</feature>
<dbReference type="RefSeq" id="WP_213654589.1">
    <property type="nucleotide sequence ID" value="NZ_BOSL01000005.1"/>
</dbReference>
<gene>
    <name evidence="2" type="ORF">J42TS3_19270</name>
</gene>
<feature type="transmembrane region" description="Helical" evidence="1">
    <location>
        <begin position="181"/>
        <end position="204"/>
    </location>
</feature>
<comment type="caution">
    <text evidence="2">The sequence shown here is derived from an EMBL/GenBank/DDBJ whole genome shotgun (WGS) entry which is preliminary data.</text>
</comment>
<feature type="transmembrane region" description="Helical" evidence="1">
    <location>
        <begin position="224"/>
        <end position="248"/>
    </location>
</feature>
<keyword evidence="1" id="KW-1133">Transmembrane helix</keyword>
<name>A0ABQ4MA82_9BACL</name>
<proteinExistence type="predicted"/>
<dbReference type="Pfam" id="PF12730">
    <property type="entry name" value="ABC2_membrane_4"/>
    <property type="match status" value="1"/>
</dbReference>
<keyword evidence="1" id="KW-0812">Transmembrane</keyword>